<sequence>MLKILDDVEDNGEFARLLEESEKKEEKGQIKIGKVIAVREDGVLVDVGEKVEGFLGLGEVADTSGTISLKKGDEIEVFVSSSRGERPNISHKKAVKIGKIQAKIKQLGENFKDSVVDGKITRKNKGGFIVESDGIDYFMPKYASAFRDPAKAVGQRVRVCITDVRPNENSILVSRKRFFEIDDARQTEGLQKLKDHDKVYEGIIRSITSFGMFVEVEGVKGLVHYSEISHRGPVNPSKLYKEGDKVSVKVVQFDEEKKRLSFSIKAVSQDPWQEVQKELQKGYAIKVVVTNIEPYGAFVDIGNDVEGFLHISEISWDKSIKHPEEQLKVGQEIDVEIIEIDTKSRRLRVSLKNLLPKPFANFAKSHKVNDIIKGKVATITDFGAFISLGEVDGLLHNEDFSWEKGSKCKEHLKVGDEVEVCIIKIDTANERVTLSKKALEESPAQNFAKKHKIDEVLKGKVIDIKDFGVFIQVDGMDALIKNEDLYPIKKEELKVGDEIEGVLLPIDKNRIRVSVKKLDRQKQKDELKAFNANSANDDKMTLGDKLKNKIQGK</sequence>
<dbReference type="InterPro" id="IPR012340">
    <property type="entry name" value="NA-bd_OB-fold"/>
</dbReference>
<dbReference type="GO" id="GO:0003729">
    <property type="term" value="F:mRNA binding"/>
    <property type="evidence" value="ECO:0007669"/>
    <property type="project" value="TreeGrafter"/>
</dbReference>
<dbReference type="PRINTS" id="PR00681">
    <property type="entry name" value="RIBOSOMALS1"/>
</dbReference>
<dbReference type="GO" id="GO:0022627">
    <property type="term" value="C:cytosolic small ribosomal subunit"/>
    <property type="evidence" value="ECO:0007669"/>
    <property type="project" value="TreeGrafter"/>
</dbReference>
<evidence type="ECO:0000256" key="3">
    <source>
        <dbReference type="ARBA" id="ARBA00023274"/>
    </source>
</evidence>
<dbReference type="SUPFAM" id="SSF50249">
    <property type="entry name" value="Nucleic acid-binding proteins"/>
    <property type="match status" value="6"/>
</dbReference>
<dbReference type="eggNOG" id="COG0539">
    <property type="taxonomic scope" value="Bacteria"/>
</dbReference>
<dbReference type="AlphaFoldDB" id="V8CAJ1"/>
<keyword evidence="3" id="KW-0687">Ribonucleoprotein</keyword>
<reference evidence="6 7" key="1">
    <citation type="journal article" date="2014" name="Genome Announc.">
        <title>Draft genome sequences of six enterohepatic helicobacter species isolated from humans and one from rhesus macaques.</title>
        <authorList>
            <person name="Shen Z."/>
            <person name="Sheh A."/>
            <person name="Young S.K."/>
            <person name="Abouelliel A."/>
            <person name="Ward D.V."/>
            <person name="Earl A.M."/>
            <person name="Fox J.G."/>
        </authorList>
    </citation>
    <scope>NUCLEOTIDE SEQUENCE [LARGE SCALE GENOMIC DNA]</scope>
    <source>
        <strain evidence="6 7">MIT 99-5501</strain>
    </source>
</reference>
<dbReference type="CDD" id="cd04465">
    <property type="entry name" value="S1_RPS1_repeat_ec2_hs2"/>
    <property type="match status" value="1"/>
</dbReference>
<comment type="similarity">
    <text evidence="1">Belongs to the bacterial ribosomal protein bS1 family.</text>
</comment>
<dbReference type="Pfam" id="PF00575">
    <property type="entry name" value="S1"/>
    <property type="match status" value="6"/>
</dbReference>
<dbReference type="InterPro" id="IPR050437">
    <property type="entry name" value="Ribos_protein_bS1-like"/>
</dbReference>
<keyword evidence="7" id="KW-1185">Reference proteome</keyword>
<feature type="domain" description="S1 motif" evidence="5">
    <location>
        <begin position="113"/>
        <end position="176"/>
    </location>
</feature>
<feature type="domain" description="S1 motif" evidence="5">
    <location>
        <begin position="282"/>
        <end position="352"/>
    </location>
</feature>
<dbReference type="Gene3D" id="2.40.50.140">
    <property type="entry name" value="Nucleic acid-binding proteins"/>
    <property type="match status" value="5"/>
</dbReference>
<evidence type="ECO:0000256" key="2">
    <source>
        <dbReference type="ARBA" id="ARBA00022980"/>
    </source>
</evidence>
<comment type="function">
    <text evidence="4">Binds mRNA; thus facilitating recognition of the initiation point. It is needed to translate mRNA with a short Shine-Dalgarno (SD) purine-rich sequence.</text>
</comment>
<dbReference type="InterPro" id="IPR035104">
    <property type="entry name" value="Ribosomal_protein_S1-like"/>
</dbReference>
<comment type="caution">
    <text evidence="6">The sequence shown here is derived from an EMBL/GenBank/DDBJ whole genome shotgun (WGS) entry which is preliminary data.</text>
</comment>
<accession>V8CAJ1</accession>
<dbReference type="Proteomes" id="UP000018731">
    <property type="component" value="Unassembled WGS sequence"/>
</dbReference>
<evidence type="ECO:0000313" key="7">
    <source>
        <dbReference type="Proteomes" id="UP000018731"/>
    </source>
</evidence>
<dbReference type="SMART" id="SM00316">
    <property type="entry name" value="S1"/>
    <property type="match status" value="6"/>
</dbReference>
<organism evidence="6 7">
    <name type="scientific">Helicobacter macacae MIT 99-5501</name>
    <dbReference type="NCBI Taxonomy" id="1357400"/>
    <lineage>
        <taxon>Bacteria</taxon>
        <taxon>Pseudomonadati</taxon>
        <taxon>Campylobacterota</taxon>
        <taxon>Epsilonproteobacteria</taxon>
        <taxon>Campylobacterales</taxon>
        <taxon>Helicobacteraceae</taxon>
        <taxon>Helicobacter</taxon>
    </lineage>
</organism>
<dbReference type="STRING" id="1357400.HMPREF2086_00854"/>
<dbReference type="GO" id="GO:0003735">
    <property type="term" value="F:structural constituent of ribosome"/>
    <property type="evidence" value="ECO:0007669"/>
    <property type="project" value="TreeGrafter"/>
</dbReference>
<dbReference type="NCBIfam" id="NF004956">
    <property type="entry name" value="PRK06299.1-6"/>
    <property type="match status" value="1"/>
</dbReference>
<dbReference type="FunFam" id="2.40.50.140:FF:000103">
    <property type="entry name" value="protein RRP5 homolog"/>
    <property type="match status" value="2"/>
</dbReference>
<protein>
    <submittedName>
        <fullName evidence="6">Ribosomal protein S1</fullName>
    </submittedName>
</protein>
<evidence type="ECO:0000259" key="5">
    <source>
        <dbReference type="PROSITE" id="PS50126"/>
    </source>
</evidence>
<dbReference type="HOGENOM" id="CLU_015805_2_1_7"/>
<dbReference type="GO" id="GO:0006412">
    <property type="term" value="P:translation"/>
    <property type="evidence" value="ECO:0007669"/>
    <property type="project" value="TreeGrafter"/>
</dbReference>
<evidence type="ECO:0000256" key="1">
    <source>
        <dbReference type="ARBA" id="ARBA00006767"/>
    </source>
</evidence>
<evidence type="ECO:0000313" key="6">
    <source>
        <dbReference type="EMBL" id="ETD24107.1"/>
    </source>
</evidence>
<dbReference type="InterPro" id="IPR003029">
    <property type="entry name" value="S1_domain"/>
</dbReference>
<name>V8CAJ1_9HELI</name>
<gene>
    <name evidence="6" type="ORF">HMPREF2086_00854</name>
</gene>
<keyword evidence="2 6" id="KW-0689">Ribosomal protein</keyword>
<evidence type="ECO:0000256" key="4">
    <source>
        <dbReference type="ARBA" id="ARBA00025604"/>
    </source>
</evidence>
<dbReference type="PATRIC" id="fig|1357400.3.peg.1181"/>
<dbReference type="EMBL" id="AZJI01000004">
    <property type="protein sequence ID" value="ETD24107.1"/>
    <property type="molecule type" value="Genomic_DNA"/>
</dbReference>
<feature type="domain" description="S1 motif" evidence="5">
    <location>
        <begin position="369"/>
        <end position="437"/>
    </location>
</feature>
<feature type="domain" description="S1 motif" evidence="5">
    <location>
        <begin position="28"/>
        <end position="92"/>
    </location>
</feature>
<dbReference type="PANTHER" id="PTHR10724">
    <property type="entry name" value="30S RIBOSOMAL PROTEIN S1"/>
    <property type="match status" value="1"/>
</dbReference>
<feature type="domain" description="S1 motif" evidence="5">
    <location>
        <begin position="197"/>
        <end position="265"/>
    </location>
</feature>
<dbReference type="RefSeq" id="WP_023927578.1">
    <property type="nucleotide sequence ID" value="NZ_KI669454.1"/>
</dbReference>
<dbReference type="PROSITE" id="PS50126">
    <property type="entry name" value="S1"/>
    <property type="match status" value="6"/>
</dbReference>
<dbReference type="PANTHER" id="PTHR10724:SF7">
    <property type="entry name" value="SMALL RIBOSOMAL SUBUNIT PROTEIN BS1C"/>
    <property type="match status" value="1"/>
</dbReference>
<proteinExistence type="inferred from homology"/>
<dbReference type="OrthoDB" id="9804077at2"/>
<feature type="domain" description="S1 motif" evidence="5">
    <location>
        <begin position="454"/>
        <end position="516"/>
    </location>
</feature>